<protein>
    <submittedName>
        <fullName evidence="3">Uncharacterized protein</fullName>
    </submittedName>
</protein>
<keyword evidence="2" id="KW-0732">Signal</keyword>
<keyword evidence="4" id="KW-1185">Reference proteome</keyword>
<accession>A0A151GVQ9</accession>
<organism evidence="3 4">
    <name type="scientific">Drechmeria coniospora</name>
    <name type="common">Nematophagous fungus</name>
    <name type="synonym">Meria coniospora</name>
    <dbReference type="NCBI Taxonomy" id="98403"/>
    <lineage>
        <taxon>Eukaryota</taxon>
        <taxon>Fungi</taxon>
        <taxon>Dikarya</taxon>
        <taxon>Ascomycota</taxon>
        <taxon>Pezizomycotina</taxon>
        <taxon>Sordariomycetes</taxon>
        <taxon>Hypocreomycetidae</taxon>
        <taxon>Hypocreales</taxon>
        <taxon>Ophiocordycipitaceae</taxon>
        <taxon>Drechmeria</taxon>
    </lineage>
</organism>
<reference evidence="3 4" key="1">
    <citation type="journal article" date="2016" name="Sci. Rep.">
        <title>Insights into Adaptations to a Near-Obligate Nematode Endoparasitic Lifestyle from the Finished Genome of Drechmeria coniospora.</title>
        <authorList>
            <person name="Zhang L."/>
            <person name="Zhou Z."/>
            <person name="Guo Q."/>
            <person name="Fokkens L."/>
            <person name="Miskei M."/>
            <person name="Pocsi I."/>
            <person name="Zhang W."/>
            <person name="Chen M."/>
            <person name="Wang L."/>
            <person name="Sun Y."/>
            <person name="Donzelli B.G."/>
            <person name="Gibson D.M."/>
            <person name="Nelson D.R."/>
            <person name="Luo J.G."/>
            <person name="Rep M."/>
            <person name="Liu H."/>
            <person name="Yang S."/>
            <person name="Wang J."/>
            <person name="Krasnoff S.B."/>
            <person name="Xu Y."/>
            <person name="Molnar I."/>
            <person name="Lin M."/>
        </authorList>
    </citation>
    <scope>NUCLEOTIDE SEQUENCE [LARGE SCALE GENOMIC DNA]</scope>
    <source>
        <strain evidence="3 4">ARSEF 6962</strain>
    </source>
</reference>
<feature type="chain" id="PRO_5007580961" evidence="2">
    <location>
        <begin position="19"/>
        <end position="345"/>
    </location>
</feature>
<dbReference type="Proteomes" id="UP000076580">
    <property type="component" value="Chromosome 01"/>
</dbReference>
<sequence>MNPILSLAMLAMVQSTEARIGRLSIPTSGQECCPCPVSAPSGAAVTTVTVTQLGTATETVTVTVAVAAAQMAAANNLGLQVENTSLSGTDMFTIQLEEITQTVTVTKGMTGETPRYSDPGVAINTADLESEGPTTVTVQARPLHKIVTITVRGSPSDYPVPASPTAFYTAPEIAKAYIPFNQSQTDDGEMVVTRTITTDTADMSDEAYLQDATAAPEAQDYVQNAGGYRTVSTTTGGSDGSAPMYVPPLYTAPCPYRMNSTSIATVYNTVRVTLDRGRTGNATSATLASSASSATSATSGTAGSAVMTITSDASTTSATTDPTGIGSSGMRKRTPRAPLALRRSW</sequence>
<name>A0A151GVQ9_DRECN</name>
<gene>
    <name evidence="3" type="ORF">DCS_02274</name>
</gene>
<feature type="region of interest" description="Disordered" evidence="1">
    <location>
        <begin position="284"/>
        <end position="303"/>
    </location>
</feature>
<evidence type="ECO:0000256" key="1">
    <source>
        <dbReference type="SAM" id="MobiDB-lite"/>
    </source>
</evidence>
<evidence type="ECO:0000313" key="3">
    <source>
        <dbReference type="EMBL" id="KYK61133.1"/>
    </source>
</evidence>
<comment type="caution">
    <text evidence="3">The sequence shown here is derived from an EMBL/GenBank/DDBJ whole genome shotgun (WGS) entry which is preliminary data.</text>
</comment>
<evidence type="ECO:0000313" key="4">
    <source>
        <dbReference type="Proteomes" id="UP000076580"/>
    </source>
</evidence>
<dbReference type="InParanoid" id="A0A151GVQ9"/>
<dbReference type="EMBL" id="LAYC01000001">
    <property type="protein sequence ID" value="KYK61133.1"/>
    <property type="molecule type" value="Genomic_DNA"/>
</dbReference>
<proteinExistence type="predicted"/>
<evidence type="ECO:0000256" key="2">
    <source>
        <dbReference type="SAM" id="SignalP"/>
    </source>
</evidence>
<dbReference type="GeneID" id="63714917"/>
<dbReference type="AlphaFoldDB" id="A0A151GVQ9"/>
<feature type="compositionally biased region" description="Low complexity" evidence="1">
    <location>
        <begin position="313"/>
        <end position="325"/>
    </location>
</feature>
<feature type="region of interest" description="Disordered" evidence="1">
    <location>
        <begin position="313"/>
        <end position="345"/>
    </location>
</feature>
<dbReference type="RefSeq" id="XP_040660485.1">
    <property type="nucleotide sequence ID" value="XM_040799602.1"/>
</dbReference>
<feature type="signal peptide" evidence="2">
    <location>
        <begin position="1"/>
        <end position="18"/>
    </location>
</feature>